<evidence type="ECO:0000313" key="2">
    <source>
        <dbReference type="Proteomes" id="UP000233649"/>
    </source>
</evidence>
<comment type="caution">
    <text evidence="1">The sequence shown here is derived from an EMBL/GenBank/DDBJ whole genome shotgun (WGS) entry which is preliminary data.</text>
</comment>
<dbReference type="EMBL" id="PHFD01000325">
    <property type="protein sequence ID" value="PKH45526.1"/>
    <property type="molecule type" value="Genomic_DNA"/>
</dbReference>
<protein>
    <submittedName>
        <fullName evidence="1">Uncharacterized protein</fullName>
    </submittedName>
</protein>
<dbReference type="AlphaFoldDB" id="A0A2J1DTQ4"/>
<organism evidence="1 2">
    <name type="scientific">Dehalococcoides mccartyi</name>
    <dbReference type="NCBI Taxonomy" id="61435"/>
    <lineage>
        <taxon>Bacteria</taxon>
        <taxon>Bacillati</taxon>
        <taxon>Chloroflexota</taxon>
        <taxon>Dehalococcoidia</taxon>
        <taxon>Dehalococcoidales</taxon>
        <taxon>Dehalococcoidaceae</taxon>
        <taxon>Dehalococcoides</taxon>
    </lineage>
</organism>
<reference evidence="1 2" key="1">
    <citation type="journal article" date="2017" name="FEMS Microbiol. Ecol.">
        <title>Reconstructed genomes of novel Dehalococcoides mccartyi strains from 1,2,3,4-tetrachlorodibenzo-p-dioxin-dechlorinating enrichment cultures reveal divergent reductive dehalogenase gene profiles.</title>
        <authorList>
            <person name="Dam H.T."/>
            <person name="Vollmers J."/>
            <person name="Kaster A.K."/>
            <person name="Haggblom M.M."/>
        </authorList>
    </citation>
    <scope>NUCLEOTIDE SEQUENCE [LARGE SCALE GENOMIC DNA]</scope>
    <source>
        <strain evidence="1 2">H1-3-2.001</strain>
    </source>
</reference>
<feature type="non-terminal residue" evidence="1">
    <location>
        <position position="30"/>
    </location>
</feature>
<proteinExistence type="predicted"/>
<name>A0A2J1DTQ4_9CHLR</name>
<dbReference type="Proteomes" id="UP000233649">
    <property type="component" value="Unassembled WGS sequence"/>
</dbReference>
<sequence>MEYASCIADAVQLVLDFDLPEESLPEAVRS</sequence>
<gene>
    <name evidence="1" type="ORF">CVH13_01482</name>
</gene>
<accession>A0A2J1DTQ4</accession>
<evidence type="ECO:0000313" key="1">
    <source>
        <dbReference type="EMBL" id="PKH45526.1"/>
    </source>
</evidence>